<dbReference type="EMBL" id="VNIP01000008">
    <property type="protein sequence ID" value="KAA1180401.1"/>
    <property type="molecule type" value="Genomic_DNA"/>
</dbReference>
<gene>
    <name evidence="2" type="ORF">FP026_16330</name>
</gene>
<evidence type="ECO:0000313" key="3">
    <source>
        <dbReference type="Proteomes" id="UP000323608"/>
    </source>
</evidence>
<organism evidence="2 3">
    <name type="scientific">Rhizobium tropici</name>
    <dbReference type="NCBI Taxonomy" id="398"/>
    <lineage>
        <taxon>Bacteria</taxon>
        <taxon>Pseudomonadati</taxon>
        <taxon>Pseudomonadota</taxon>
        <taxon>Alphaproteobacteria</taxon>
        <taxon>Hyphomicrobiales</taxon>
        <taxon>Rhizobiaceae</taxon>
        <taxon>Rhizobium/Agrobacterium group</taxon>
        <taxon>Rhizobium</taxon>
    </lineage>
</organism>
<keyword evidence="1" id="KW-0472">Membrane</keyword>
<sequence length="70" mass="7946">MGNFIQRNMAIFLAPVLTVAAITLYNLVCLVLRHHHEILHELHRAAGAMVLLIAFYGIIRYMQSLPDDES</sequence>
<evidence type="ECO:0000313" key="2">
    <source>
        <dbReference type="EMBL" id="KAA1180401.1"/>
    </source>
</evidence>
<accession>A0A5B0W2Y4</accession>
<comment type="caution">
    <text evidence="2">The sequence shown here is derived from an EMBL/GenBank/DDBJ whole genome shotgun (WGS) entry which is preliminary data.</text>
</comment>
<keyword evidence="1" id="KW-0812">Transmembrane</keyword>
<reference evidence="2 3" key="1">
    <citation type="submission" date="2019-07" db="EMBL/GenBank/DDBJ databases">
        <title>The Draft Genome Sequence of Rhizobium tropici SARCC-755 Associated with Superior Nodulation on Pigeonpea (Cajanus cajan (L.) Millsp.).</title>
        <authorList>
            <person name="Bopape F.L."/>
            <person name="Hassen A.I."/>
            <person name="Swanevelder Z.H."/>
            <person name="Gwata E.T."/>
        </authorList>
    </citation>
    <scope>NUCLEOTIDE SEQUENCE [LARGE SCALE GENOMIC DNA]</scope>
    <source>
        <strain evidence="2 3">SARCC-755</strain>
    </source>
</reference>
<evidence type="ECO:0000256" key="1">
    <source>
        <dbReference type="SAM" id="Phobius"/>
    </source>
</evidence>
<dbReference type="RefSeq" id="WP_149635655.1">
    <property type="nucleotide sequence ID" value="NZ_VNIP01000008.1"/>
</dbReference>
<dbReference type="AlphaFoldDB" id="A0A5B0W2Y4"/>
<feature type="transmembrane region" description="Helical" evidence="1">
    <location>
        <begin position="44"/>
        <end position="62"/>
    </location>
</feature>
<dbReference type="Proteomes" id="UP000323608">
    <property type="component" value="Unassembled WGS sequence"/>
</dbReference>
<proteinExistence type="predicted"/>
<name>A0A5B0W2Y4_RHITR</name>
<feature type="transmembrane region" description="Helical" evidence="1">
    <location>
        <begin position="12"/>
        <end position="32"/>
    </location>
</feature>
<protein>
    <submittedName>
        <fullName evidence="2">Uncharacterized protein</fullName>
    </submittedName>
</protein>
<keyword evidence="1" id="KW-1133">Transmembrane helix</keyword>